<dbReference type="InterPro" id="IPR003958">
    <property type="entry name" value="CBFA_NFYB_domain"/>
</dbReference>
<feature type="compositionally biased region" description="Acidic residues" evidence="5">
    <location>
        <begin position="167"/>
        <end position="209"/>
    </location>
</feature>
<dbReference type="OrthoDB" id="1707486at2759"/>
<dbReference type="OMA" id="NTYRRKV"/>
<evidence type="ECO:0000256" key="4">
    <source>
        <dbReference type="ARBA" id="ARBA00042096"/>
    </source>
</evidence>
<dbReference type="GO" id="GO:0006974">
    <property type="term" value="P:DNA damage response"/>
    <property type="evidence" value="ECO:0007669"/>
    <property type="project" value="TreeGrafter"/>
</dbReference>
<dbReference type="GO" id="GO:0046982">
    <property type="term" value="F:protein heterodimerization activity"/>
    <property type="evidence" value="ECO:0007669"/>
    <property type="project" value="InterPro"/>
</dbReference>
<accession>G7DZI3</accession>
<protein>
    <recommendedName>
        <fullName evidence="3">DNA polymerase epsilon subunit D</fullName>
    </recommendedName>
    <alternativeName>
        <fullName evidence="4">DNA polymerase II subunit D</fullName>
    </alternativeName>
</protein>
<keyword evidence="2" id="KW-0539">Nucleus</keyword>
<feature type="region of interest" description="Disordered" evidence="5">
    <location>
        <begin position="1"/>
        <end position="22"/>
    </location>
</feature>
<keyword evidence="8" id="KW-1185">Reference proteome</keyword>
<dbReference type="PANTHER" id="PTHR46172">
    <property type="entry name" value="DNA POLYMERASE EPSILON SUBUNIT 3"/>
    <property type="match status" value="1"/>
</dbReference>
<evidence type="ECO:0000313" key="7">
    <source>
        <dbReference type="EMBL" id="GAA95993.1"/>
    </source>
</evidence>
<evidence type="ECO:0000259" key="6">
    <source>
        <dbReference type="Pfam" id="PF00808"/>
    </source>
</evidence>
<reference evidence="7 8" key="2">
    <citation type="journal article" date="2012" name="Open Biol.">
        <title>Characteristics of nucleosomes and linker DNA regions on the genome of the basidiomycete Mixia osmundae revealed by mono- and dinucleosome mapping.</title>
        <authorList>
            <person name="Nishida H."/>
            <person name="Kondo S."/>
            <person name="Matsumoto T."/>
            <person name="Suzuki Y."/>
            <person name="Yoshikawa H."/>
            <person name="Taylor T.D."/>
            <person name="Sugiyama J."/>
        </authorList>
    </citation>
    <scope>NUCLEOTIDE SEQUENCE [LARGE SCALE GENOMIC DNA]</scope>
    <source>
        <strain evidence="8">CBS 9802 / IAM 14324 / JCM 22182 / KY 12970</strain>
    </source>
</reference>
<dbReference type="GO" id="GO:0031507">
    <property type="term" value="P:heterochromatin formation"/>
    <property type="evidence" value="ECO:0007669"/>
    <property type="project" value="TreeGrafter"/>
</dbReference>
<comment type="caution">
    <text evidence="7">The sequence shown here is derived from an EMBL/GenBank/DDBJ whole genome shotgun (WGS) entry which is preliminary data.</text>
</comment>
<evidence type="ECO:0000256" key="3">
    <source>
        <dbReference type="ARBA" id="ARBA00039775"/>
    </source>
</evidence>
<dbReference type="GO" id="GO:0006272">
    <property type="term" value="P:leading strand elongation"/>
    <property type="evidence" value="ECO:0007669"/>
    <property type="project" value="TreeGrafter"/>
</dbReference>
<proteinExistence type="predicted"/>
<dbReference type="AlphaFoldDB" id="G7DZI3"/>
<dbReference type="InterPro" id="IPR009072">
    <property type="entry name" value="Histone-fold"/>
</dbReference>
<reference evidence="7 8" key="1">
    <citation type="journal article" date="2011" name="J. Gen. Appl. Microbiol.">
        <title>Draft genome sequencing of the enigmatic basidiomycete Mixia osmundae.</title>
        <authorList>
            <person name="Nishida H."/>
            <person name="Nagatsuka Y."/>
            <person name="Sugiyama J."/>
        </authorList>
    </citation>
    <scope>NUCLEOTIDE SEQUENCE [LARGE SCALE GENOMIC DNA]</scope>
    <source>
        <strain evidence="8">CBS 9802 / IAM 14324 / JCM 22182 / KY 12970</strain>
    </source>
</reference>
<dbReference type="InterPro" id="IPR051377">
    <property type="entry name" value="DNA_Pol-Epsilon_Subunit"/>
</dbReference>
<dbReference type="GO" id="GO:0031490">
    <property type="term" value="F:chromatin DNA binding"/>
    <property type="evidence" value="ECO:0007669"/>
    <property type="project" value="TreeGrafter"/>
</dbReference>
<evidence type="ECO:0000313" key="8">
    <source>
        <dbReference type="Proteomes" id="UP000009131"/>
    </source>
</evidence>
<dbReference type="Pfam" id="PF00808">
    <property type="entry name" value="CBFD_NFYB_HMF"/>
    <property type="match status" value="1"/>
</dbReference>
<dbReference type="STRING" id="764103.G7DZI3"/>
<dbReference type="InParanoid" id="G7DZI3"/>
<dbReference type="SUPFAM" id="SSF47113">
    <property type="entry name" value="Histone-fold"/>
    <property type="match status" value="1"/>
</dbReference>
<dbReference type="Gene3D" id="1.10.20.10">
    <property type="entry name" value="Histone, subunit A"/>
    <property type="match status" value="1"/>
</dbReference>
<dbReference type="eggNOG" id="KOG0870">
    <property type="taxonomic scope" value="Eukaryota"/>
</dbReference>
<feature type="compositionally biased region" description="Low complexity" evidence="5">
    <location>
        <begin position="139"/>
        <end position="148"/>
    </location>
</feature>
<dbReference type="CDD" id="cd22928">
    <property type="entry name" value="HFD_POLE3_DPB4"/>
    <property type="match status" value="1"/>
</dbReference>
<evidence type="ECO:0000256" key="2">
    <source>
        <dbReference type="ARBA" id="ARBA00023242"/>
    </source>
</evidence>
<dbReference type="FunCoup" id="G7DZI3">
    <property type="interactions" value="75"/>
</dbReference>
<dbReference type="GO" id="GO:0008622">
    <property type="term" value="C:epsilon DNA polymerase complex"/>
    <property type="evidence" value="ECO:0007669"/>
    <property type="project" value="TreeGrafter"/>
</dbReference>
<gene>
    <name evidence="7" type="primary">Mo02651</name>
    <name evidence="7" type="ORF">E5Q_02651</name>
</gene>
<sequence length="227" mass="24160">MPPKKKPATVETEAQEDAGPDALGLDAYDLPRAVITRVAKSAIGDNTKLAKEVPQALIKASTVFVSYFAAMSQHVAAENSQKTIAAHHVMEAARLLNWSDAAQLSVILYDQLEGYREASDAKRAHAAQAAAAARKKSKAAAASEATRAGTDGQPLVPGDDTVLPNEQQDEADETNALDIDETFDAPDEEEEEDEEEDTAADELQDDVLPDLDAAQDSAMFAADPVDV</sequence>
<comment type="subcellular location">
    <subcellularLocation>
        <location evidence="1">Nucleus</location>
    </subcellularLocation>
</comment>
<dbReference type="PANTHER" id="PTHR46172:SF1">
    <property type="entry name" value="DNA POLYMERASE EPSILON SUBUNIT 3"/>
    <property type="match status" value="1"/>
</dbReference>
<organism evidence="7 8">
    <name type="scientific">Mixia osmundae (strain CBS 9802 / IAM 14324 / JCM 22182 / KY 12970)</name>
    <dbReference type="NCBI Taxonomy" id="764103"/>
    <lineage>
        <taxon>Eukaryota</taxon>
        <taxon>Fungi</taxon>
        <taxon>Dikarya</taxon>
        <taxon>Basidiomycota</taxon>
        <taxon>Pucciniomycotina</taxon>
        <taxon>Mixiomycetes</taxon>
        <taxon>Mixiales</taxon>
        <taxon>Mixiaceae</taxon>
        <taxon>Mixia</taxon>
    </lineage>
</organism>
<feature type="domain" description="Transcription factor CBF/NF-Y/archaeal histone" evidence="6">
    <location>
        <begin position="30"/>
        <end position="92"/>
    </location>
</feature>
<dbReference type="EMBL" id="BABT02000069">
    <property type="protein sequence ID" value="GAA95993.1"/>
    <property type="molecule type" value="Genomic_DNA"/>
</dbReference>
<dbReference type="Proteomes" id="UP000009131">
    <property type="component" value="Unassembled WGS sequence"/>
</dbReference>
<evidence type="ECO:0000256" key="5">
    <source>
        <dbReference type="SAM" id="MobiDB-lite"/>
    </source>
</evidence>
<evidence type="ECO:0000256" key="1">
    <source>
        <dbReference type="ARBA" id="ARBA00004123"/>
    </source>
</evidence>
<name>G7DZI3_MIXOS</name>
<dbReference type="GO" id="GO:0008623">
    <property type="term" value="C:CHRAC"/>
    <property type="evidence" value="ECO:0007669"/>
    <property type="project" value="TreeGrafter"/>
</dbReference>
<feature type="region of interest" description="Disordered" evidence="5">
    <location>
        <begin position="138"/>
        <end position="227"/>
    </location>
</feature>
<dbReference type="RefSeq" id="XP_014565729.1">
    <property type="nucleotide sequence ID" value="XM_014710243.1"/>
</dbReference>
<dbReference type="HOGENOM" id="CLU_1219954_0_0_1"/>